<dbReference type="InterPro" id="IPR038323">
    <property type="entry name" value="ArAE_1_C_sf"/>
</dbReference>
<dbReference type="PANTHER" id="PTHR40064">
    <property type="entry name" value="MEMBRANE PROTEIN-RELATED"/>
    <property type="match status" value="1"/>
</dbReference>
<keyword evidence="5 6" id="KW-0472">Membrane</keyword>
<evidence type="ECO:0000259" key="7">
    <source>
        <dbReference type="Pfam" id="PF11728"/>
    </source>
</evidence>
<dbReference type="Proteomes" id="UP000614200">
    <property type="component" value="Unassembled WGS sequence"/>
</dbReference>
<sequence>MLYRVIKMTLGVLVGIYIAILLNLSFPLSAGIIVMLSLLDTKKQTFSVAWKRIYTAGIGFVLSAVIFNWFGFEPWVLGLFLLAFVPISLKLNAAEGVVMNTVIATHFMSFQSITLVNIINELALLGIGIGVAIVLNLHMPSLENELKEKQSEVEKHMKHILMQMSFNLKNLCLVEDTSEEMAQLEPFIKDSKVLALKHVNNLLLVDHQIYVDYFQMRLDQFYWMLYMQKHFKNCFITQTEAEMLSEFTEHMAEMLSVENDPKPLLDELARIRALIVKQPIPTTQLEFENYSALYQYMNDLETFILLKLEFSKKYL</sequence>
<accession>A0ABR9ZS74</accession>
<dbReference type="Pfam" id="PF11728">
    <property type="entry name" value="ArAE_1_C"/>
    <property type="match status" value="1"/>
</dbReference>
<feature type="transmembrane region" description="Helical" evidence="6">
    <location>
        <begin position="58"/>
        <end position="85"/>
    </location>
</feature>
<comment type="caution">
    <text evidence="8">The sequence shown here is derived from an EMBL/GenBank/DDBJ whole genome shotgun (WGS) entry which is preliminary data.</text>
</comment>
<feature type="transmembrane region" description="Helical" evidence="6">
    <location>
        <begin position="122"/>
        <end position="139"/>
    </location>
</feature>
<evidence type="ECO:0000256" key="6">
    <source>
        <dbReference type="SAM" id="Phobius"/>
    </source>
</evidence>
<dbReference type="InterPro" id="IPR021062">
    <property type="entry name" value="ArAE_1_C"/>
</dbReference>
<comment type="subcellular location">
    <subcellularLocation>
        <location evidence="1">Cell membrane</location>
        <topology evidence="1">Multi-pass membrane protein</topology>
    </subcellularLocation>
</comment>
<dbReference type="Gene3D" id="1.20.120.940">
    <property type="entry name" value="Putative aromatic acid exporter, C-terminal domain"/>
    <property type="match status" value="1"/>
</dbReference>
<evidence type="ECO:0000256" key="5">
    <source>
        <dbReference type="ARBA" id="ARBA00023136"/>
    </source>
</evidence>
<keyword evidence="9" id="KW-1185">Reference proteome</keyword>
<dbReference type="InterPro" id="IPR052984">
    <property type="entry name" value="UPF0421"/>
</dbReference>
<evidence type="ECO:0000256" key="1">
    <source>
        <dbReference type="ARBA" id="ARBA00004651"/>
    </source>
</evidence>
<evidence type="ECO:0000313" key="9">
    <source>
        <dbReference type="Proteomes" id="UP000614200"/>
    </source>
</evidence>
<evidence type="ECO:0000256" key="2">
    <source>
        <dbReference type="ARBA" id="ARBA00022475"/>
    </source>
</evidence>
<reference evidence="8 9" key="1">
    <citation type="submission" date="2020-11" db="EMBL/GenBank/DDBJ databases">
        <title>Fusibacter basophilias sp. nov.</title>
        <authorList>
            <person name="Qiu D."/>
        </authorList>
    </citation>
    <scope>NUCLEOTIDE SEQUENCE [LARGE SCALE GENOMIC DNA]</scope>
    <source>
        <strain evidence="8 9">Q10-2</strain>
    </source>
</reference>
<protein>
    <submittedName>
        <fullName evidence="8">Aromatic acid exporter family protein</fullName>
    </submittedName>
</protein>
<dbReference type="PANTHER" id="PTHR40064:SF1">
    <property type="entry name" value="MEMBRANE PROTEIN"/>
    <property type="match status" value="1"/>
</dbReference>
<feature type="transmembrane region" description="Helical" evidence="6">
    <location>
        <begin position="12"/>
        <end position="38"/>
    </location>
</feature>
<dbReference type="RefSeq" id="WP_194701553.1">
    <property type="nucleotide sequence ID" value="NZ_JADKNH010000005.1"/>
</dbReference>
<proteinExistence type="predicted"/>
<keyword evidence="4 6" id="KW-1133">Transmembrane helix</keyword>
<gene>
    <name evidence="8" type="ORF">ISU02_09275</name>
</gene>
<keyword evidence="3 6" id="KW-0812">Transmembrane</keyword>
<evidence type="ECO:0000256" key="3">
    <source>
        <dbReference type="ARBA" id="ARBA00022692"/>
    </source>
</evidence>
<keyword evidence="2" id="KW-1003">Cell membrane</keyword>
<organism evidence="8 9">
    <name type="scientific">Fusibacter ferrireducens</name>
    <dbReference type="NCBI Taxonomy" id="2785058"/>
    <lineage>
        <taxon>Bacteria</taxon>
        <taxon>Bacillati</taxon>
        <taxon>Bacillota</taxon>
        <taxon>Clostridia</taxon>
        <taxon>Eubacteriales</taxon>
        <taxon>Eubacteriales Family XII. Incertae Sedis</taxon>
        <taxon>Fusibacter</taxon>
    </lineage>
</organism>
<name>A0ABR9ZS74_9FIRM</name>
<evidence type="ECO:0000256" key="4">
    <source>
        <dbReference type="ARBA" id="ARBA00022989"/>
    </source>
</evidence>
<dbReference type="EMBL" id="JADKNH010000005">
    <property type="protein sequence ID" value="MBF4693311.1"/>
    <property type="molecule type" value="Genomic_DNA"/>
</dbReference>
<evidence type="ECO:0000313" key="8">
    <source>
        <dbReference type="EMBL" id="MBF4693311.1"/>
    </source>
</evidence>
<dbReference type="Pfam" id="PF06081">
    <property type="entry name" value="ArAE_1"/>
    <property type="match status" value="1"/>
</dbReference>
<dbReference type="InterPro" id="IPR010343">
    <property type="entry name" value="ArAE_1"/>
</dbReference>
<feature type="domain" description="Putative aromatic acid exporter C-terminal" evidence="7">
    <location>
        <begin position="143"/>
        <end position="307"/>
    </location>
</feature>